<protein>
    <submittedName>
        <fullName evidence="1">Uncharacterized protein</fullName>
    </submittedName>
</protein>
<reference evidence="1 2" key="1">
    <citation type="journal article" date="2017" name="Mol. Biol. Evol.">
        <title>The 4-celled Tetrabaena socialis nuclear genome reveals the essential components for genetic control of cell number at the origin of multicellularity in the volvocine lineage.</title>
        <authorList>
            <person name="Featherston J."/>
            <person name="Arakaki Y."/>
            <person name="Hanschen E.R."/>
            <person name="Ferris P.J."/>
            <person name="Michod R.E."/>
            <person name="Olson B.J.S.C."/>
            <person name="Nozaki H."/>
            <person name="Durand P.M."/>
        </authorList>
    </citation>
    <scope>NUCLEOTIDE SEQUENCE [LARGE SCALE GENOMIC DNA]</scope>
    <source>
        <strain evidence="1 2">NIES-571</strain>
    </source>
</reference>
<evidence type="ECO:0000313" key="2">
    <source>
        <dbReference type="Proteomes" id="UP000236333"/>
    </source>
</evidence>
<comment type="caution">
    <text evidence="1">The sequence shown here is derived from an EMBL/GenBank/DDBJ whole genome shotgun (WGS) entry which is preliminary data.</text>
</comment>
<gene>
    <name evidence="1" type="ORF">TSOC_012429</name>
</gene>
<evidence type="ECO:0000313" key="1">
    <source>
        <dbReference type="EMBL" id="PNH01668.1"/>
    </source>
</evidence>
<feature type="non-terminal residue" evidence="1">
    <location>
        <position position="80"/>
    </location>
</feature>
<sequence length="80" mass="8715">MAFDAGGVGRTLVEAWHASEEAMAEATRKAAFLPGWSVNNGTIYDADGTPRDRGEAWEARLEATCRSRGYHFTPAAERAQ</sequence>
<dbReference type="EMBL" id="PGGS01000823">
    <property type="protein sequence ID" value="PNH01668.1"/>
    <property type="molecule type" value="Genomic_DNA"/>
</dbReference>
<accession>A0A2J7ZN31</accession>
<name>A0A2J7ZN31_9CHLO</name>
<dbReference type="AlphaFoldDB" id="A0A2J7ZN31"/>
<organism evidence="1 2">
    <name type="scientific">Tetrabaena socialis</name>
    <dbReference type="NCBI Taxonomy" id="47790"/>
    <lineage>
        <taxon>Eukaryota</taxon>
        <taxon>Viridiplantae</taxon>
        <taxon>Chlorophyta</taxon>
        <taxon>core chlorophytes</taxon>
        <taxon>Chlorophyceae</taxon>
        <taxon>CS clade</taxon>
        <taxon>Chlamydomonadales</taxon>
        <taxon>Tetrabaenaceae</taxon>
        <taxon>Tetrabaena</taxon>
    </lineage>
</organism>
<proteinExistence type="predicted"/>
<keyword evidence="2" id="KW-1185">Reference proteome</keyword>
<dbReference type="Proteomes" id="UP000236333">
    <property type="component" value="Unassembled WGS sequence"/>
</dbReference>